<gene>
    <name evidence="10" type="ORF">BSZ37_01305</name>
</gene>
<evidence type="ECO:0000256" key="2">
    <source>
        <dbReference type="ARBA" id="ARBA00005025"/>
    </source>
</evidence>
<dbReference type="CDD" id="cd04878">
    <property type="entry name" value="ACT_AHAS"/>
    <property type="match status" value="1"/>
</dbReference>
<dbReference type="AlphaFoldDB" id="A0A271J6M4"/>
<protein>
    <recommendedName>
        <fullName evidence="8">Acetolactate synthase small subunit</fullName>
        <shortName evidence="8">AHAS</shortName>
        <shortName evidence="8">ALS</shortName>
        <ecNumber evidence="8">2.2.1.6</ecNumber>
    </recommendedName>
    <alternativeName>
        <fullName evidence="8">Acetohydroxy-acid synthase small subunit</fullName>
    </alternativeName>
</protein>
<dbReference type="InterPro" id="IPR002912">
    <property type="entry name" value="ACT_dom"/>
</dbReference>
<dbReference type="InterPro" id="IPR019455">
    <property type="entry name" value="Acetolactate_synth_ssu_C"/>
</dbReference>
<comment type="catalytic activity">
    <reaction evidence="7 8">
        <text>2 pyruvate + H(+) = (2S)-2-acetolactate + CO2</text>
        <dbReference type="Rhea" id="RHEA:25249"/>
        <dbReference type="ChEBI" id="CHEBI:15361"/>
        <dbReference type="ChEBI" id="CHEBI:15378"/>
        <dbReference type="ChEBI" id="CHEBI:16526"/>
        <dbReference type="ChEBI" id="CHEBI:58476"/>
        <dbReference type="EC" id="2.2.1.6"/>
    </reaction>
</comment>
<evidence type="ECO:0000256" key="6">
    <source>
        <dbReference type="ARBA" id="ARBA00023304"/>
    </source>
</evidence>
<evidence type="ECO:0000256" key="1">
    <source>
        <dbReference type="ARBA" id="ARBA00004974"/>
    </source>
</evidence>
<comment type="pathway">
    <text evidence="1 8">Amino-acid biosynthesis; L-isoleucine biosynthesis; L-isoleucine from 2-oxobutanoate: step 1/4.</text>
</comment>
<dbReference type="InterPro" id="IPR027271">
    <property type="entry name" value="Acetolactate_synth/TF_NikR_C"/>
</dbReference>
<dbReference type="EC" id="2.2.1.6" evidence="8"/>
<dbReference type="UniPathway" id="UPA00049">
    <property type="reaction ID" value="UER00059"/>
</dbReference>
<comment type="caution">
    <text evidence="10">The sequence shown here is derived from an EMBL/GenBank/DDBJ whole genome shotgun (WGS) entry which is preliminary data.</text>
</comment>
<evidence type="ECO:0000256" key="4">
    <source>
        <dbReference type="ARBA" id="ARBA00011744"/>
    </source>
</evidence>
<evidence type="ECO:0000313" key="10">
    <source>
        <dbReference type="EMBL" id="PAP78605.1"/>
    </source>
</evidence>
<organism evidence="10 11">
    <name type="scientific">Rubrivirga marina</name>
    <dbReference type="NCBI Taxonomy" id="1196024"/>
    <lineage>
        <taxon>Bacteria</taxon>
        <taxon>Pseudomonadati</taxon>
        <taxon>Rhodothermota</taxon>
        <taxon>Rhodothermia</taxon>
        <taxon>Rhodothermales</taxon>
        <taxon>Rubricoccaceae</taxon>
        <taxon>Rubrivirga</taxon>
    </lineage>
</organism>
<keyword evidence="6 8" id="KW-0100">Branched-chain amino acid biosynthesis</keyword>
<keyword evidence="5 8" id="KW-0028">Amino-acid biosynthesis</keyword>
<dbReference type="InterPro" id="IPR054480">
    <property type="entry name" value="AHAS_small-like_ACT"/>
</dbReference>
<dbReference type="Gene3D" id="3.30.70.260">
    <property type="match status" value="1"/>
</dbReference>
<dbReference type="PROSITE" id="PS51671">
    <property type="entry name" value="ACT"/>
    <property type="match status" value="1"/>
</dbReference>
<dbReference type="GO" id="GO:0005829">
    <property type="term" value="C:cytosol"/>
    <property type="evidence" value="ECO:0007669"/>
    <property type="project" value="TreeGrafter"/>
</dbReference>
<dbReference type="Pfam" id="PF22629">
    <property type="entry name" value="ACT_AHAS_ss"/>
    <property type="match status" value="1"/>
</dbReference>
<dbReference type="NCBIfam" id="TIGR00119">
    <property type="entry name" value="acolac_sm"/>
    <property type="match status" value="1"/>
</dbReference>
<dbReference type="GO" id="GO:0009099">
    <property type="term" value="P:L-valine biosynthetic process"/>
    <property type="evidence" value="ECO:0007669"/>
    <property type="project" value="UniProtKB-UniRule"/>
</dbReference>
<dbReference type="InterPro" id="IPR004789">
    <property type="entry name" value="Acetalactate_synth_ssu"/>
</dbReference>
<dbReference type="UniPathway" id="UPA00047">
    <property type="reaction ID" value="UER00055"/>
</dbReference>
<dbReference type="EMBL" id="MQWD01000001">
    <property type="protein sequence ID" value="PAP78605.1"/>
    <property type="molecule type" value="Genomic_DNA"/>
</dbReference>
<dbReference type="Pfam" id="PF10369">
    <property type="entry name" value="ALS_ss_C"/>
    <property type="match status" value="1"/>
</dbReference>
<evidence type="ECO:0000256" key="7">
    <source>
        <dbReference type="ARBA" id="ARBA00048670"/>
    </source>
</evidence>
<sequence length="158" mass="17183">MLIENHAGALNRVVNLFSARNLNLDSVSVGPTDDPTVSRLTVVTTGTRRQIRQAVRLVRQLLDVLALDEFTPGDPVVERELCLAKLRATTADRSAVLELARGLGATVVHADREAVTVELTGTSAEIDAFIEVASEHALLEVARSGRLAFHRQRHLSLT</sequence>
<dbReference type="Gene3D" id="3.30.70.1150">
    <property type="entry name" value="ACT-like. Chain A, domain 2"/>
    <property type="match status" value="1"/>
</dbReference>
<dbReference type="GO" id="GO:1990610">
    <property type="term" value="F:acetolactate synthase regulator activity"/>
    <property type="evidence" value="ECO:0007669"/>
    <property type="project" value="UniProtKB-UniRule"/>
</dbReference>
<accession>A0A271J6M4</accession>
<dbReference type="GO" id="GO:0009097">
    <property type="term" value="P:isoleucine biosynthetic process"/>
    <property type="evidence" value="ECO:0007669"/>
    <property type="project" value="UniProtKB-UniRule"/>
</dbReference>
<dbReference type="Proteomes" id="UP000216339">
    <property type="component" value="Unassembled WGS sequence"/>
</dbReference>
<dbReference type="PANTHER" id="PTHR30239:SF0">
    <property type="entry name" value="ACETOLACTATE SYNTHASE SMALL SUBUNIT 1, CHLOROPLASTIC"/>
    <property type="match status" value="1"/>
</dbReference>
<comment type="pathway">
    <text evidence="2 8">Amino-acid biosynthesis; L-valine biosynthesis; L-valine from pyruvate: step 1/4.</text>
</comment>
<dbReference type="InterPro" id="IPR045865">
    <property type="entry name" value="ACT-like_dom_sf"/>
</dbReference>
<dbReference type="InterPro" id="IPR039557">
    <property type="entry name" value="AHAS_ACT"/>
</dbReference>
<evidence type="ECO:0000256" key="5">
    <source>
        <dbReference type="ARBA" id="ARBA00022605"/>
    </source>
</evidence>
<evidence type="ECO:0000256" key="3">
    <source>
        <dbReference type="ARBA" id="ARBA00006341"/>
    </source>
</evidence>
<evidence type="ECO:0000259" key="9">
    <source>
        <dbReference type="PROSITE" id="PS51671"/>
    </source>
</evidence>
<dbReference type="PANTHER" id="PTHR30239">
    <property type="entry name" value="ACETOLACTATE SYNTHASE SMALL SUBUNIT"/>
    <property type="match status" value="1"/>
</dbReference>
<comment type="similarity">
    <text evidence="3 8">Belongs to the acetolactate synthase small subunit family.</text>
</comment>
<dbReference type="SUPFAM" id="SSF55021">
    <property type="entry name" value="ACT-like"/>
    <property type="match status" value="2"/>
</dbReference>
<reference evidence="10 11" key="1">
    <citation type="submission" date="2016-11" db="EMBL/GenBank/DDBJ databases">
        <title>Study of marine rhodopsin-containing bacteria.</title>
        <authorList>
            <person name="Yoshizawa S."/>
            <person name="Kumagai Y."/>
            <person name="Kogure K."/>
        </authorList>
    </citation>
    <scope>NUCLEOTIDE SEQUENCE [LARGE SCALE GENOMIC DNA]</scope>
    <source>
        <strain evidence="10 11">SAORIC-28</strain>
    </source>
</reference>
<evidence type="ECO:0000313" key="11">
    <source>
        <dbReference type="Proteomes" id="UP000216339"/>
    </source>
</evidence>
<dbReference type="GO" id="GO:0003984">
    <property type="term" value="F:acetolactate synthase activity"/>
    <property type="evidence" value="ECO:0007669"/>
    <property type="project" value="UniProtKB-UniRule"/>
</dbReference>
<keyword evidence="11" id="KW-1185">Reference proteome</keyword>
<comment type="subunit">
    <text evidence="4 8">Dimer of large and small chains.</text>
</comment>
<feature type="domain" description="ACT" evidence="9">
    <location>
        <begin position="1"/>
        <end position="72"/>
    </location>
</feature>
<comment type="function">
    <text evidence="8">Catalyzes the conversion of 2 pyruvate molecules into acetolactate in the first common step of the biosynthetic pathway of the branched-amino acids such as leucine, isoleucine, and valine.</text>
</comment>
<proteinExistence type="inferred from homology"/>
<keyword evidence="8" id="KW-0808">Transferase</keyword>
<evidence type="ECO:0000256" key="8">
    <source>
        <dbReference type="RuleBase" id="RU368092"/>
    </source>
</evidence>
<name>A0A271J6M4_9BACT</name>
<dbReference type="NCBIfam" id="NF008864">
    <property type="entry name" value="PRK11895.1"/>
    <property type="match status" value="1"/>
</dbReference>